<evidence type="ECO:0000256" key="3">
    <source>
        <dbReference type="ARBA" id="ARBA00022692"/>
    </source>
</evidence>
<evidence type="ECO:0000256" key="8">
    <source>
        <dbReference type="SAM" id="SignalP"/>
    </source>
</evidence>
<proteinExistence type="predicted"/>
<keyword evidence="5 7" id="KW-1133">Transmembrane helix</keyword>
<evidence type="ECO:0000256" key="2">
    <source>
        <dbReference type="ARBA" id="ARBA00022475"/>
    </source>
</evidence>
<gene>
    <name evidence="10" type="primary">dsbD</name>
    <name evidence="10" type="ORF">HF682_15095</name>
</gene>
<dbReference type="InterPro" id="IPR036929">
    <property type="entry name" value="DsbDN_sf"/>
</dbReference>
<dbReference type="Pfam" id="PF13899">
    <property type="entry name" value="Thioredoxin_7"/>
    <property type="match status" value="1"/>
</dbReference>
<organism evidence="10 11">
    <name type="scientific">Leeia aquatica</name>
    <dbReference type="NCBI Taxonomy" id="2725557"/>
    <lineage>
        <taxon>Bacteria</taxon>
        <taxon>Pseudomonadati</taxon>
        <taxon>Pseudomonadota</taxon>
        <taxon>Betaproteobacteria</taxon>
        <taxon>Neisseriales</taxon>
        <taxon>Leeiaceae</taxon>
        <taxon>Leeia</taxon>
    </lineage>
</organism>
<evidence type="ECO:0000313" key="10">
    <source>
        <dbReference type="EMBL" id="NLR76492.1"/>
    </source>
</evidence>
<dbReference type="Gene3D" id="2.60.40.1250">
    <property type="entry name" value="Thiol:disulfide interchange protein DsbD, N-terminal domain"/>
    <property type="match status" value="1"/>
</dbReference>
<evidence type="ECO:0000256" key="5">
    <source>
        <dbReference type="ARBA" id="ARBA00022989"/>
    </source>
</evidence>
<comment type="subcellular location">
    <subcellularLocation>
        <location evidence="1">Cell membrane</location>
        <topology evidence="1">Multi-pass membrane protein</topology>
    </subcellularLocation>
</comment>
<dbReference type="GO" id="GO:0045454">
    <property type="term" value="P:cell redox homeostasis"/>
    <property type="evidence" value="ECO:0007669"/>
    <property type="project" value="TreeGrafter"/>
</dbReference>
<feature type="signal peptide" evidence="8">
    <location>
        <begin position="1"/>
        <end position="21"/>
    </location>
</feature>
<dbReference type="InterPro" id="IPR003834">
    <property type="entry name" value="Cyt_c_assmbl_TM_dom"/>
</dbReference>
<feature type="chain" id="PRO_5032703624" evidence="8">
    <location>
        <begin position="22"/>
        <end position="589"/>
    </location>
</feature>
<dbReference type="PANTHER" id="PTHR32234:SF0">
    <property type="entry name" value="THIOL:DISULFIDE INTERCHANGE PROTEIN DSBD"/>
    <property type="match status" value="1"/>
</dbReference>
<evidence type="ECO:0000313" key="11">
    <source>
        <dbReference type="Proteomes" id="UP000587991"/>
    </source>
</evidence>
<reference evidence="10 11" key="1">
    <citation type="submission" date="2020-04" db="EMBL/GenBank/DDBJ databases">
        <title>Draft genome of Leeia sp. IMCC25680.</title>
        <authorList>
            <person name="Song J."/>
            <person name="Cho J.-C."/>
        </authorList>
    </citation>
    <scope>NUCLEOTIDE SEQUENCE [LARGE SCALE GENOMIC DNA]</scope>
    <source>
        <strain evidence="10 11">IMCC25680</strain>
    </source>
</reference>
<dbReference type="GO" id="GO:0047134">
    <property type="term" value="F:protein-disulfide reductase [NAD(P)H] activity"/>
    <property type="evidence" value="ECO:0007669"/>
    <property type="project" value="UniProtKB-EC"/>
</dbReference>
<dbReference type="InterPro" id="IPR035671">
    <property type="entry name" value="DsbD_gamma"/>
</dbReference>
<dbReference type="CDD" id="cd02953">
    <property type="entry name" value="DsbDgamma"/>
    <property type="match status" value="1"/>
</dbReference>
<evidence type="ECO:0000256" key="1">
    <source>
        <dbReference type="ARBA" id="ARBA00004651"/>
    </source>
</evidence>
<dbReference type="Proteomes" id="UP000587991">
    <property type="component" value="Unassembled WGS sequence"/>
</dbReference>
<feature type="transmembrane region" description="Helical" evidence="7">
    <location>
        <begin position="218"/>
        <end position="242"/>
    </location>
</feature>
<evidence type="ECO:0000256" key="6">
    <source>
        <dbReference type="ARBA" id="ARBA00023136"/>
    </source>
</evidence>
<keyword evidence="11" id="KW-1185">Reference proteome</keyword>
<dbReference type="InterPro" id="IPR036249">
    <property type="entry name" value="Thioredoxin-like_sf"/>
</dbReference>
<feature type="transmembrane region" description="Helical" evidence="7">
    <location>
        <begin position="429"/>
        <end position="449"/>
    </location>
</feature>
<keyword evidence="6 7" id="KW-0472">Membrane</keyword>
<dbReference type="Gene3D" id="3.40.30.10">
    <property type="entry name" value="Glutaredoxin"/>
    <property type="match status" value="1"/>
</dbReference>
<feature type="transmembrane region" description="Helical" evidence="7">
    <location>
        <begin position="173"/>
        <end position="206"/>
    </location>
</feature>
<keyword evidence="2" id="KW-1003">Cell membrane</keyword>
<feature type="transmembrane region" description="Helical" evidence="7">
    <location>
        <begin position="297"/>
        <end position="327"/>
    </location>
</feature>
<keyword evidence="4" id="KW-0201">Cytochrome c-type biogenesis</keyword>
<dbReference type="EMBL" id="JABAIM010000004">
    <property type="protein sequence ID" value="NLR76492.1"/>
    <property type="molecule type" value="Genomic_DNA"/>
</dbReference>
<dbReference type="SUPFAM" id="SSF52833">
    <property type="entry name" value="Thioredoxin-like"/>
    <property type="match status" value="1"/>
</dbReference>
<comment type="caution">
    <text evidence="10">The sequence shown here is derived from an EMBL/GenBank/DDBJ whole genome shotgun (WGS) entry which is preliminary data.</text>
</comment>
<dbReference type="PROSITE" id="PS51352">
    <property type="entry name" value="THIOREDOXIN_2"/>
    <property type="match status" value="1"/>
</dbReference>
<accession>A0A847SKQ1</accession>
<sequence length="589" mass="63830">MIARLCLLLLMLSCLLRPAQAELRPPEQVFIPQLRFEHPQQLRLQIRIEPGYYLYRDRFAATLDGQPVSLTLPAGETKDDPSFGRVQVYHKSVDILLPLSQPLTGPAQLQIRSQGCSETYKVCFPPHTRKWQLRPGGIVQPLDSKLPGLLGAHTNAAPSAALSFPSAQHPVSLWLTLGGFFLAGLLMAATVCMYPLIPIVSALIIGQHGETTRRARSFWLSMAYVQGLAISYTLAGLAAGSLGLPLTLWLQQPWVIASFALLMVLLALSLFGLYELQLPSGWQTRFNAWSNRMPGGRFLPVLVMGALSALIVGPCATPALAAALLFIAKSGDLWLGGLALYAMALGVGTPLLLIGVFGGHILPKTGAWMLAVKQLFGTLMLLVALWMASPILPPRLLMLLLATLLIVSAIYLSALDPLPTHNASGWRKLWKGLGVVLLVIGITQLLGAANGADDFRKPLGGLFRSAQAAPAPTLSFRQVQSPAELDQLRQQHPGQPVLLDFYADWCSSCIEMEHETFSDPAVQRKLQGVLLVRADVTANLPGHRALLARFGLFGPPGIILYDRSGQAQPPLIGFMPPEVFIAALRPLEA</sequence>
<name>A0A847SKQ1_9NEIS</name>
<feature type="transmembrane region" description="Helical" evidence="7">
    <location>
        <begin position="333"/>
        <end position="358"/>
    </location>
</feature>
<dbReference type="PANTHER" id="PTHR32234">
    <property type="entry name" value="THIOL:DISULFIDE INTERCHANGE PROTEIN DSBD"/>
    <property type="match status" value="1"/>
</dbReference>
<evidence type="ECO:0000256" key="7">
    <source>
        <dbReference type="SAM" id="Phobius"/>
    </source>
</evidence>
<dbReference type="RefSeq" id="WP_168878169.1">
    <property type="nucleotide sequence ID" value="NZ_JABAIM010000004.1"/>
</dbReference>
<dbReference type="InterPro" id="IPR028250">
    <property type="entry name" value="DsbDN"/>
</dbReference>
<protein>
    <submittedName>
        <fullName evidence="10">Protein-disulfide reductase DsbD</fullName>
        <ecNumber evidence="10">1.8.1.8</ecNumber>
    </submittedName>
</protein>
<dbReference type="Pfam" id="PF11412">
    <property type="entry name" value="DsbD_N"/>
    <property type="match status" value="1"/>
</dbReference>
<dbReference type="InterPro" id="IPR013766">
    <property type="entry name" value="Thioredoxin_domain"/>
</dbReference>
<keyword evidence="8" id="KW-0732">Signal</keyword>
<dbReference type="Pfam" id="PF02683">
    <property type="entry name" value="DsbD_TM"/>
    <property type="match status" value="1"/>
</dbReference>
<dbReference type="SUPFAM" id="SSF74863">
    <property type="entry name" value="Thiol:disulfide interchange protein DsbD, N-terminal domain (DsbD-alpha)"/>
    <property type="match status" value="1"/>
</dbReference>
<evidence type="ECO:0000259" key="9">
    <source>
        <dbReference type="PROSITE" id="PS51352"/>
    </source>
</evidence>
<feature type="transmembrane region" description="Helical" evidence="7">
    <location>
        <begin position="395"/>
        <end position="417"/>
    </location>
</feature>
<keyword evidence="3 7" id="KW-0812">Transmembrane</keyword>
<keyword evidence="10" id="KW-0560">Oxidoreductase</keyword>
<feature type="transmembrane region" description="Helical" evidence="7">
    <location>
        <begin position="254"/>
        <end position="276"/>
    </location>
</feature>
<feature type="domain" description="Thioredoxin" evidence="9">
    <location>
        <begin position="465"/>
        <end position="589"/>
    </location>
</feature>
<dbReference type="NCBIfam" id="NF001419">
    <property type="entry name" value="PRK00293.1"/>
    <property type="match status" value="1"/>
</dbReference>
<feature type="transmembrane region" description="Helical" evidence="7">
    <location>
        <begin position="370"/>
        <end position="389"/>
    </location>
</feature>
<dbReference type="AlphaFoldDB" id="A0A847SKQ1"/>
<dbReference type="GO" id="GO:0017004">
    <property type="term" value="P:cytochrome complex assembly"/>
    <property type="evidence" value="ECO:0007669"/>
    <property type="project" value="UniProtKB-KW"/>
</dbReference>
<dbReference type="GO" id="GO:0005886">
    <property type="term" value="C:plasma membrane"/>
    <property type="evidence" value="ECO:0007669"/>
    <property type="project" value="UniProtKB-SubCell"/>
</dbReference>
<evidence type="ECO:0000256" key="4">
    <source>
        <dbReference type="ARBA" id="ARBA00022748"/>
    </source>
</evidence>
<dbReference type="EC" id="1.8.1.8" evidence="10"/>